<dbReference type="RefSeq" id="WP_373634797.1">
    <property type="nucleotide sequence ID" value="NZ_CP151767.2"/>
</dbReference>
<reference evidence="3" key="1">
    <citation type="submission" date="2024-08" db="EMBL/GenBank/DDBJ databases">
        <title>Phylogenomic analyses of a clade within the roseobacter group suggest taxonomic reassignments of species of the genera Aestuariivita, Citreicella, Loktanella, Nautella, Pelagibaca, Ruegeria, Thalassobius, Thiobacimonas and Tropicibacter, and the proposal o.</title>
        <authorList>
            <person name="Jeon C.O."/>
        </authorList>
    </citation>
    <scope>NUCLEOTIDE SEQUENCE</scope>
    <source>
        <strain evidence="3">SS1-5</strain>
    </source>
</reference>
<sequence>MNRFHARRAARRKVDTAFAIPPEPRTIGRVARGRQLVDGKFLFSGLLVEEPGRSIWDVAPHRSDIGREIQGCTWLDDLAAIGTEPARALAQSWVFDWITRYGDGRDAGWTPDLTGRRLMRWINHGPFILRRQDEAQRKRFFTSLGQQSLFLARRWHTAPEGLPRLEAQAGAIHAALLLNGMDEHADRPLAAMQRDCDILVDADGAIANRNPEDLLQLFSLLVWTTQSLELTSRAVPDILTGAIDRIAPTLRALRHTDGGLARFHGGGRGPEGRLDAALMASKARPLDKTKRHMGYLRLAFGRTSLLVDAAQPPTGQASANAHASTLALELTSGRRPVIVNCGPGALFGGDWQRASRATPSHSTLGIDGASSSDLQVQLGGAAGTELLAKVPANVTCEFPNGHRQRRVELSHDGYVQTHGMSHGRMLDLSFDGRKLQGEDILAALDEVDKARFDDVLGRSGGEGIAFSLRFHLHPDVAPTFDAARQEIAITLPSGEEWSFHHDQTAKLALAPSVYLENGRLKPRQTQQVVLSGRALSYATSVRWSFTKVRDASDGGRDLLQEDLLDAID</sequence>
<dbReference type="Pfam" id="PF07940">
    <property type="entry name" value="Hepar_II_III_C"/>
    <property type="match status" value="1"/>
</dbReference>
<dbReference type="KEGG" id="yrh:AABB31_06680"/>
<comment type="subcellular location">
    <subcellularLocation>
        <location evidence="1">Cell envelope</location>
    </subcellularLocation>
</comment>
<dbReference type="GO" id="GO:0030313">
    <property type="term" value="C:cell envelope"/>
    <property type="evidence" value="ECO:0007669"/>
    <property type="project" value="UniProtKB-SubCell"/>
</dbReference>
<dbReference type="Gene3D" id="1.50.10.100">
    <property type="entry name" value="Chondroitin AC/alginate lyase"/>
    <property type="match status" value="1"/>
</dbReference>
<dbReference type="EMBL" id="CP151767">
    <property type="protein sequence ID" value="WZU68570.2"/>
    <property type="molecule type" value="Genomic_DNA"/>
</dbReference>
<protein>
    <submittedName>
        <fullName evidence="3">Heparinase II/III family protein</fullName>
    </submittedName>
</protein>
<evidence type="ECO:0000313" key="4">
    <source>
        <dbReference type="Proteomes" id="UP001470809"/>
    </source>
</evidence>
<evidence type="ECO:0000313" key="3">
    <source>
        <dbReference type="EMBL" id="WZU68570.2"/>
    </source>
</evidence>
<proteinExistence type="predicted"/>
<dbReference type="Proteomes" id="UP001470809">
    <property type="component" value="Chromosome"/>
</dbReference>
<organism evidence="3 4">
    <name type="scientific">Yoonia rhodophyticola</name>
    <dbReference type="NCBI Taxonomy" id="3137370"/>
    <lineage>
        <taxon>Bacteria</taxon>
        <taxon>Pseudomonadati</taxon>
        <taxon>Pseudomonadota</taxon>
        <taxon>Alphaproteobacteria</taxon>
        <taxon>Rhodobacterales</taxon>
        <taxon>Paracoccaceae</taxon>
        <taxon>Yoonia</taxon>
    </lineage>
</organism>
<dbReference type="GO" id="GO:0016829">
    <property type="term" value="F:lyase activity"/>
    <property type="evidence" value="ECO:0007669"/>
    <property type="project" value="InterPro"/>
</dbReference>
<evidence type="ECO:0000256" key="1">
    <source>
        <dbReference type="ARBA" id="ARBA00004196"/>
    </source>
</evidence>
<dbReference type="AlphaFoldDB" id="A0AAN0MBK0"/>
<gene>
    <name evidence="3" type="ORF">AABB31_06680</name>
</gene>
<feature type="domain" description="Heparinase II/III-like C-terminal" evidence="2">
    <location>
        <begin position="291"/>
        <end position="544"/>
    </location>
</feature>
<accession>A0AAN0MBK0</accession>
<name>A0AAN0MBK0_9RHOB</name>
<evidence type="ECO:0000259" key="2">
    <source>
        <dbReference type="Pfam" id="PF07940"/>
    </source>
</evidence>
<keyword evidence="4" id="KW-1185">Reference proteome</keyword>
<dbReference type="Gene3D" id="2.70.98.70">
    <property type="match status" value="1"/>
</dbReference>
<dbReference type="InterPro" id="IPR008929">
    <property type="entry name" value="Chondroitin_lyas"/>
</dbReference>
<dbReference type="InterPro" id="IPR012480">
    <property type="entry name" value="Hepar_II_III_C"/>
</dbReference>